<evidence type="ECO:0000256" key="1">
    <source>
        <dbReference type="SAM" id="SignalP"/>
    </source>
</evidence>
<dbReference type="Proteomes" id="UP000789405">
    <property type="component" value="Unassembled WGS sequence"/>
</dbReference>
<keyword evidence="1" id="KW-0732">Signal</keyword>
<organism evidence="2 3">
    <name type="scientific">Dentiscutata erythropus</name>
    <dbReference type="NCBI Taxonomy" id="1348616"/>
    <lineage>
        <taxon>Eukaryota</taxon>
        <taxon>Fungi</taxon>
        <taxon>Fungi incertae sedis</taxon>
        <taxon>Mucoromycota</taxon>
        <taxon>Glomeromycotina</taxon>
        <taxon>Glomeromycetes</taxon>
        <taxon>Diversisporales</taxon>
        <taxon>Gigasporaceae</taxon>
        <taxon>Dentiscutata</taxon>
    </lineage>
</organism>
<evidence type="ECO:0000313" key="2">
    <source>
        <dbReference type="EMBL" id="CAG8753989.1"/>
    </source>
</evidence>
<gene>
    <name evidence="2" type="ORF">DERYTH_LOCUS17154</name>
</gene>
<feature type="chain" id="PRO_5040151616" evidence="1">
    <location>
        <begin position="21"/>
        <end position="135"/>
    </location>
</feature>
<sequence length="135" mass="15019">MNRNLALFFAFLAVFSIVNAIPHQMIKRETKFLQCPSQYVRKNTVTIDQVTIDPDPPVSNQAITIKGHVNTTENIVKGDIFLFGFSDVNFKLLGGNRTGICSDGKTKCPTEYYVIDFSITAPKLPDIYFIAAGIV</sequence>
<dbReference type="EMBL" id="CAJVPY010015846">
    <property type="protein sequence ID" value="CAG8753989.1"/>
    <property type="molecule type" value="Genomic_DNA"/>
</dbReference>
<comment type="caution">
    <text evidence="2">The sequence shown here is derived from an EMBL/GenBank/DDBJ whole genome shotgun (WGS) entry which is preliminary data.</text>
</comment>
<keyword evidence="3" id="KW-1185">Reference proteome</keyword>
<protein>
    <submittedName>
        <fullName evidence="2">14535_t:CDS:1</fullName>
    </submittedName>
</protein>
<evidence type="ECO:0000313" key="3">
    <source>
        <dbReference type="Proteomes" id="UP000789405"/>
    </source>
</evidence>
<name>A0A9N9IW19_9GLOM</name>
<dbReference type="AlphaFoldDB" id="A0A9N9IW19"/>
<feature type="signal peptide" evidence="1">
    <location>
        <begin position="1"/>
        <end position="20"/>
    </location>
</feature>
<accession>A0A9N9IW19</accession>
<proteinExistence type="predicted"/>
<dbReference type="OrthoDB" id="2306198at2759"/>
<reference evidence="2" key="1">
    <citation type="submission" date="2021-06" db="EMBL/GenBank/DDBJ databases">
        <authorList>
            <person name="Kallberg Y."/>
            <person name="Tangrot J."/>
            <person name="Rosling A."/>
        </authorList>
    </citation>
    <scope>NUCLEOTIDE SEQUENCE</scope>
    <source>
        <strain evidence="2">MA453B</strain>
    </source>
</reference>